<sequence length="147" mass="16932">MYDVMEYVQPCTTLLLPILFSIHVQPRKSSKSWAQYQFKQINNSVVRLLLTIVRHLRSCLKLLPPRVLLPVLQQQCRDFMIRLATTADERTVLLLLLLYDADLVPADERTVLLLLLLYDADLVQADERTVQQMPSVEIDILVASNLT</sequence>
<proteinExistence type="predicted"/>
<name>A0A4Z1P6Y6_9PEZI</name>
<dbReference type="EMBL" id="SNSC02000011">
    <property type="protein sequence ID" value="TID20270.1"/>
    <property type="molecule type" value="Genomic_DNA"/>
</dbReference>
<accession>A0A4Z1P6Y6</accession>
<dbReference type="AlphaFoldDB" id="A0A4Z1P6Y6"/>
<dbReference type="Proteomes" id="UP000298493">
    <property type="component" value="Unassembled WGS sequence"/>
</dbReference>
<evidence type="ECO:0000313" key="2">
    <source>
        <dbReference type="Proteomes" id="UP000298493"/>
    </source>
</evidence>
<protein>
    <submittedName>
        <fullName evidence="1">Uncharacterized protein</fullName>
    </submittedName>
</protein>
<organism evidence="1 2">
    <name type="scientific">Venturia nashicola</name>
    <dbReference type="NCBI Taxonomy" id="86259"/>
    <lineage>
        <taxon>Eukaryota</taxon>
        <taxon>Fungi</taxon>
        <taxon>Dikarya</taxon>
        <taxon>Ascomycota</taxon>
        <taxon>Pezizomycotina</taxon>
        <taxon>Dothideomycetes</taxon>
        <taxon>Pleosporomycetidae</taxon>
        <taxon>Venturiales</taxon>
        <taxon>Venturiaceae</taxon>
        <taxon>Venturia</taxon>
    </lineage>
</organism>
<reference evidence="1 2" key="1">
    <citation type="submission" date="2019-04" db="EMBL/GenBank/DDBJ databases">
        <title>High contiguity whole genome sequence and gene annotation resource for two Venturia nashicola isolates.</title>
        <authorList>
            <person name="Prokchorchik M."/>
            <person name="Won K."/>
            <person name="Lee Y."/>
            <person name="Choi E.D."/>
            <person name="Segonzac C."/>
            <person name="Sohn K.H."/>
        </authorList>
    </citation>
    <scope>NUCLEOTIDE SEQUENCE [LARGE SCALE GENOMIC DNA]</scope>
    <source>
        <strain evidence="1 2">PRI2</strain>
    </source>
</reference>
<comment type="caution">
    <text evidence="1">The sequence shown here is derived from an EMBL/GenBank/DDBJ whole genome shotgun (WGS) entry which is preliminary data.</text>
</comment>
<keyword evidence="2" id="KW-1185">Reference proteome</keyword>
<gene>
    <name evidence="1" type="ORF">E6O75_ATG07730</name>
</gene>
<evidence type="ECO:0000313" key="1">
    <source>
        <dbReference type="EMBL" id="TID20270.1"/>
    </source>
</evidence>